<evidence type="ECO:0000256" key="10">
    <source>
        <dbReference type="ARBA" id="ARBA00023295"/>
    </source>
</evidence>
<dbReference type="STRING" id="1156394.T0PUW3"/>
<dbReference type="OrthoDB" id="1887033at2759"/>
<dbReference type="InterPro" id="IPR017853">
    <property type="entry name" value="GH"/>
</dbReference>
<accession>T0PUW3</accession>
<dbReference type="VEuPathDB" id="FungiDB:SDRG_17307"/>
<comment type="catalytic activity">
    <reaction evidence="12">
        <text>Successive hydrolysis of beta-D-glucose units from the non-reducing ends of (1-&gt;3)-beta-D-glucans, releasing alpha-glucose.</text>
        <dbReference type="EC" id="3.2.1.58"/>
    </reaction>
</comment>
<dbReference type="InterPro" id="IPR001547">
    <property type="entry name" value="Glyco_hydro_5"/>
</dbReference>
<evidence type="ECO:0000256" key="9">
    <source>
        <dbReference type="ARBA" id="ARBA00023180"/>
    </source>
</evidence>
<dbReference type="GeneID" id="19958034"/>
<evidence type="ECO:0000256" key="7">
    <source>
        <dbReference type="ARBA" id="ARBA00022989"/>
    </source>
</evidence>
<evidence type="ECO:0000256" key="8">
    <source>
        <dbReference type="ARBA" id="ARBA00023136"/>
    </source>
</evidence>
<evidence type="ECO:0000256" key="6">
    <source>
        <dbReference type="ARBA" id="ARBA00022968"/>
    </source>
</evidence>
<evidence type="ECO:0000256" key="15">
    <source>
        <dbReference type="ARBA" id="ARBA00041260"/>
    </source>
</evidence>
<dbReference type="Proteomes" id="UP000030762">
    <property type="component" value="Unassembled WGS sequence"/>
</dbReference>
<dbReference type="SUPFAM" id="SSF51445">
    <property type="entry name" value="(Trans)glycosidases"/>
    <property type="match status" value="1"/>
</dbReference>
<evidence type="ECO:0000313" key="20">
    <source>
        <dbReference type="Proteomes" id="UP000030762"/>
    </source>
</evidence>
<keyword evidence="10 16" id="KW-0326">Glycosidase</keyword>
<dbReference type="GO" id="GO:0009251">
    <property type="term" value="P:glucan catabolic process"/>
    <property type="evidence" value="ECO:0007669"/>
    <property type="project" value="TreeGrafter"/>
</dbReference>
<dbReference type="InParanoid" id="T0PUW3"/>
<protein>
    <recommendedName>
        <fullName evidence="14">glucan 1,3-beta-glucosidase</fullName>
        <ecNumber evidence="14">3.2.1.58</ecNumber>
    </recommendedName>
    <alternativeName>
        <fullName evidence="15">Exo-1,3-beta-glucanase D</fullName>
    </alternativeName>
</protein>
<organism evidence="19 20">
    <name type="scientific">Saprolegnia diclina (strain VS20)</name>
    <dbReference type="NCBI Taxonomy" id="1156394"/>
    <lineage>
        <taxon>Eukaryota</taxon>
        <taxon>Sar</taxon>
        <taxon>Stramenopiles</taxon>
        <taxon>Oomycota</taxon>
        <taxon>Saprolegniomycetes</taxon>
        <taxon>Saprolegniales</taxon>
        <taxon>Saprolegniaceae</taxon>
        <taxon>Saprolegnia</taxon>
    </lineage>
</organism>
<keyword evidence="5 16" id="KW-0378">Hydrolase</keyword>
<dbReference type="EMBL" id="JH767389">
    <property type="protein sequence ID" value="EQC24800.1"/>
    <property type="molecule type" value="Genomic_DNA"/>
</dbReference>
<evidence type="ECO:0000313" key="19">
    <source>
        <dbReference type="EMBL" id="EQC24800.1"/>
    </source>
</evidence>
<keyword evidence="20" id="KW-1185">Reference proteome</keyword>
<evidence type="ECO:0000256" key="13">
    <source>
        <dbReference type="ARBA" id="ARBA00037126"/>
    </source>
</evidence>
<keyword evidence="4" id="KW-0812">Transmembrane</keyword>
<dbReference type="RefSeq" id="XP_008621770.1">
    <property type="nucleotide sequence ID" value="XM_008623548.1"/>
</dbReference>
<evidence type="ECO:0000256" key="5">
    <source>
        <dbReference type="ARBA" id="ARBA00022801"/>
    </source>
</evidence>
<comment type="subcellular location">
    <subcellularLocation>
        <location evidence="1">Cell membrane</location>
        <topology evidence="1">Single-pass type II membrane protein</topology>
    </subcellularLocation>
</comment>
<evidence type="ECO:0000259" key="18">
    <source>
        <dbReference type="Pfam" id="PF00150"/>
    </source>
</evidence>
<evidence type="ECO:0000256" key="4">
    <source>
        <dbReference type="ARBA" id="ARBA00022692"/>
    </source>
</evidence>
<dbReference type="Gene3D" id="3.20.20.80">
    <property type="entry name" value="Glycosidases"/>
    <property type="match status" value="1"/>
</dbReference>
<evidence type="ECO:0000256" key="16">
    <source>
        <dbReference type="RuleBase" id="RU361153"/>
    </source>
</evidence>
<dbReference type="PANTHER" id="PTHR31297:SF34">
    <property type="entry name" value="GLUCAN 1,3-BETA-GLUCOSIDASE 2"/>
    <property type="match status" value="1"/>
</dbReference>
<dbReference type="GO" id="GO:0071555">
    <property type="term" value="P:cell wall organization"/>
    <property type="evidence" value="ECO:0007669"/>
    <property type="project" value="UniProtKB-KW"/>
</dbReference>
<evidence type="ECO:0000256" key="3">
    <source>
        <dbReference type="ARBA" id="ARBA00022475"/>
    </source>
</evidence>
<evidence type="ECO:0000256" key="1">
    <source>
        <dbReference type="ARBA" id="ARBA00004401"/>
    </source>
</evidence>
<proteinExistence type="inferred from homology"/>
<name>T0PUW3_SAPDV</name>
<comment type="similarity">
    <text evidence="2 16">Belongs to the glycosyl hydrolase 5 (cellulase A) family.</text>
</comment>
<evidence type="ECO:0000256" key="2">
    <source>
        <dbReference type="ARBA" id="ARBA00005641"/>
    </source>
</evidence>
<keyword evidence="8" id="KW-0472">Membrane</keyword>
<evidence type="ECO:0000256" key="14">
    <source>
        <dbReference type="ARBA" id="ARBA00038929"/>
    </source>
</evidence>
<keyword evidence="6" id="KW-0735">Signal-anchor</keyword>
<dbReference type="EC" id="3.2.1.58" evidence="14"/>
<dbReference type="GO" id="GO:0004338">
    <property type="term" value="F:glucan exo-1,3-beta-glucosidase activity"/>
    <property type="evidence" value="ECO:0007669"/>
    <property type="project" value="UniProtKB-EC"/>
</dbReference>
<feature type="chain" id="PRO_5004569569" description="glucan 1,3-beta-glucosidase" evidence="17">
    <location>
        <begin position="21"/>
        <end position="287"/>
    </location>
</feature>
<gene>
    <name evidence="19" type="ORF">SDRG_17307</name>
</gene>
<reference evidence="19 20" key="1">
    <citation type="submission" date="2012-04" db="EMBL/GenBank/DDBJ databases">
        <title>The Genome Sequence of Saprolegnia declina VS20.</title>
        <authorList>
            <consortium name="The Broad Institute Genome Sequencing Platform"/>
            <person name="Russ C."/>
            <person name="Nusbaum C."/>
            <person name="Tyler B."/>
            <person name="van West P."/>
            <person name="Dieguez-Uribeondo J."/>
            <person name="de Bruijn I."/>
            <person name="Tripathy S."/>
            <person name="Jiang R."/>
            <person name="Young S.K."/>
            <person name="Zeng Q."/>
            <person name="Gargeya S."/>
            <person name="Fitzgerald M."/>
            <person name="Haas B."/>
            <person name="Abouelleil A."/>
            <person name="Alvarado L."/>
            <person name="Arachchi H.M."/>
            <person name="Berlin A."/>
            <person name="Chapman S.B."/>
            <person name="Goldberg J."/>
            <person name="Griggs A."/>
            <person name="Gujja S."/>
            <person name="Hansen M."/>
            <person name="Howarth C."/>
            <person name="Imamovic A."/>
            <person name="Larimer J."/>
            <person name="McCowen C."/>
            <person name="Montmayeur A."/>
            <person name="Murphy C."/>
            <person name="Neiman D."/>
            <person name="Pearson M."/>
            <person name="Priest M."/>
            <person name="Roberts A."/>
            <person name="Saif S."/>
            <person name="Shea T."/>
            <person name="Sisk P."/>
            <person name="Sykes S."/>
            <person name="Wortman J."/>
            <person name="Nusbaum C."/>
            <person name="Birren B."/>
        </authorList>
    </citation>
    <scope>NUCLEOTIDE SEQUENCE [LARGE SCALE GENOMIC DNA]</scope>
    <source>
        <strain evidence="19 20">VS20</strain>
    </source>
</reference>
<dbReference type="AlphaFoldDB" id="T0PUW3"/>
<dbReference type="Pfam" id="PF00150">
    <property type="entry name" value="Cellulase"/>
    <property type="match status" value="1"/>
</dbReference>
<dbReference type="eggNOG" id="ENOG502QPYU">
    <property type="taxonomic scope" value="Eukaryota"/>
</dbReference>
<evidence type="ECO:0000256" key="11">
    <source>
        <dbReference type="ARBA" id="ARBA00023316"/>
    </source>
</evidence>
<evidence type="ECO:0000256" key="12">
    <source>
        <dbReference type="ARBA" id="ARBA00036824"/>
    </source>
</evidence>
<feature type="signal peptide" evidence="17">
    <location>
        <begin position="1"/>
        <end position="20"/>
    </location>
</feature>
<keyword evidence="3" id="KW-1003">Cell membrane</keyword>
<keyword evidence="11" id="KW-0961">Cell wall biogenesis/degradation</keyword>
<dbReference type="GO" id="GO:0009986">
    <property type="term" value="C:cell surface"/>
    <property type="evidence" value="ECO:0007669"/>
    <property type="project" value="TreeGrafter"/>
</dbReference>
<keyword evidence="7" id="KW-1133">Transmembrane helix</keyword>
<evidence type="ECO:0000256" key="17">
    <source>
        <dbReference type="SAM" id="SignalP"/>
    </source>
</evidence>
<keyword evidence="9" id="KW-0325">Glycoprotein</keyword>
<comment type="function">
    <text evidence="13">Glucosidase involved in the degradation of cellulosic biomass. Active on lichenan.</text>
</comment>
<dbReference type="GO" id="GO:0005886">
    <property type="term" value="C:plasma membrane"/>
    <property type="evidence" value="ECO:0007669"/>
    <property type="project" value="UniProtKB-SubCell"/>
</dbReference>
<dbReference type="GO" id="GO:0005576">
    <property type="term" value="C:extracellular region"/>
    <property type="evidence" value="ECO:0007669"/>
    <property type="project" value="TreeGrafter"/>
</dbReference>
<feature type="domain" description="Glycoside hydrolase family 5" evidence="18">
    <location>
        <begin position="88"/>
        <end position="285"/>
    </location>
</feature>
<dbReference type="PANTHER" id="PTHR31297">
    <property type="entry name" value="GLUCAN ENDO-1,6-BETA-GLUCOSIDASE B"/>
    <property type="match status" value="1"/>
</dbReference>
<dbReference type="InterPro" id="IPR050386">
    <property type="entry name" value="Glycosyl_hydrolase_5"/>
</dbReference>
<keyword evidence="17" id="KW-0732">Signal</keyword>
<sequence>MRARPLVLLLLLLAIAQAWARHVQDDIRTGAVLSRGVNLGAWLIIEHFMTQTSPIWWQVPADKRDWGEYTAMQLLGHAVADPLIKAHRDSWITEDDIKEIASYGLNTVRVPVGCLVDWTDDWRVFTPGSLAYLDRLINEWAVTHNVAVLVDIHAAKGSQNGNDNSSPVTKGESHFTNNANNVFVTITTAQFLVNRYAASPAFLGLELLNEPTFDPKQVHTTDETKLKLYYTSAYPSLRSICGNCVLLMSPFLSEQYESFGHKWANVLPPHRNNWIDWHKYLIWGFEN</sequence>